<evidence type="ECO:0000313" key="2">
    <source>
        <dbReference type="Proteomes" id="UP000886501"/>
    </source>
</evidence>
<keyword evidence="2" id="KW-1185">Reference proteome</keyword>
<name>A0ACB6ZUH2_THEGA</name>
<organism evidence="1 2">
    <name type="scientific">Thelephora ganbajun</name>
    <name type="common">Ganba fungus</name>
    <dbReference type="NCBI Taxonomy" id="370292"/>
    <lineage>
        <taxon>Eukaryota</taxon>
        <taxon>Fungi</taxon>
        <taxon>Dikarya</taxon>
        <taxon>Basidiomycota</taxon>
        <taxon>Agaricomycotina</taxon>
        <taxon>Agaricomycetes</taxon>
        <taxon>Thelephorales</taxon>
        <taxon>Thelephoraceae</taxon>
        <taxon>Thelephora</taxon>
    </lineage>
</organism>
<protein>
    <submittedName>
        <fullName evidence="1">Methionine aminopeptidase</fullName>
    </submittedName>
</protein>
<sequence>MVETTVKCQSSNCINGNPPSRLECPTCAKLGITGSFFCGQECFKAGCTFFKTHKLIHNLASDACRFLDGSYNPFPSFTFSGPLRPAYPLSAKRHVPNHIARPDYAEDGIPRGERKASGQPPRILSTEEQNKMREVCKAAREILDLAASHVKPGISTDEIDEIVHNATLKRGGYPSPLNYRGYPKSVCTSVNEVICHGIPDRRKLREGDIINIGTVRLTFSQGLHADLNETYPVGNVDEDSKKLMRVTRQALDAAIHVCKPGALIRDIGKAIEPIARANGCAVVKTFTGHGVNDLFHCAPNVPHYAKNKAVGTMKPGMVFTIEPMLNLGTSWEEIHWPDNWTATTIDGRRSAQFEETLLITEIGVEVLTTGKPREDLQ</sequence>
<keyword evidence="1" id="KW-0378">Hydrolase</keyword>
<keyword evidence="1" id="KW-0031">Aminopeptidase</keyword>
<accession>A0ACB6ZUH2</accession>
<evidence type="ECO:0000313" key="1">
    <source>
        <dbReference type="EMBL" id="KAF9653081.1"/>
    </source>
</evidence>
<dbReference type="Proteomes" id="UP000886501">
    <property type="component" value="Unassembled WGS sequence"/>
</dbReference>
<reference evidence="1" key="1">
    <citation type="submission" date="2019-10" db="EMBL/GenBank/DDBJ databases">
        <authorList>
            <consortium name="DOE Joint Genome Institute"/>
            <person name="Kuo A."/>
            <person name="Miyauchi S."/>
            <person name="Kiss E."/>
            <person name="Drula E."/>
            <person name="Kohler A."/>
            <person name="Sanchez-Garcia M."/>
            <person name="Andreopoulos B."/>
            <person name="Barry K.W."/>
            <person name="Bonito G."/>
            <person name="Buee M."/>
            <person name="Carver A."/>
            <person name="Chen C."/>
            <person name="Cichocki N."/>
            <person name="Clum A."/>
            <person name="Culley D."/>
            <person name="Crous P.W."/>
            <person name="Fauchery L."/>
            <person name="Girlanda M."/>
            <person name="Hayes R."/>
            <person name="Keri Z."/>
            <person name="Labutti K."/>
            <person name="Lipzen A."/>
            <person name="Lombard V."/>
            <person name="Magnuson J."/>
            <person name="Maillard F."/>
            <person name="Morin E."/>
            <person name="Murat C."/>
            <person name="Nolan M."/>
            <person name="Ohm R."/>
            <person name="Pangilinan J."/>
            <person name="Pereira M."/>
            <person name="Perotto S."/>
            <person name="Peter M."/>
            <person name="Riley R."/>
            <person name="Sitrit Y."/>
            <person name="Stielow B."/>
            <person name="Szollosi G."/>
            <person name="Zifcakova L."/>
            <person name="Stursova M."/>
            <person name="Spatafora J.W."/>
            <person name="Tedersoo L."/>
            <person name="Vaario L.-M."/>
            <person name="Yamada A."/>
            <person name="Yan M."/>
            <person name="Wang P."/>
            <person name="Xu J."/>
            <person name="Bruns T."/>
            <person name="Baldrian P."/>
            <person name="Vilgalys R."/>
            <person name="Henrissat B."/>
            <person name="Grigoriev I.V."/>
            <person name="Hibbett D."/>
            <person name="Nagy L.G."/>
            <person name="Martin F.M."/>
        </authorList>
    </citation>
    <scope>NUCLEOTIDE SEQUENCE</scope>
    <source>
        <strain evidence="1">P2</strain>
    </source>
</reference>
<gene>
    <name evidence="1" type="ORF">BDM02DRAFT_3087788</name>
</gene>
<reference evidence="1" key="2">
    <citation type="journal article" date="2020" name="Nat. Commun.">
        <title>Large-scale genome sequencing of mycorrhizal fungi provides insights into the early evolution of symbiotic traits.</title>
        <authorList>
            <person name="Miyauchi S."/>
            <person name="Kiss E."/>
            <person name="Kuo A."/>
            <person name="Drula E."/>
            <person name="Kohler A."/>
            <person name="Sanchez-Garcia M."/>
            <person name="Morin E."/>
            <person name="Andreopoulos B."/>
            <person name="Barry K.W."/>
            <person name="Bonito G."/>
            <person name="Buee M."/>
            <person name="Carver A."/>
            <person name="Chen C."/>
            <person name="Cichocki N."/>
            <person name="Clum A."/>
            <person name="Culley D."/>
            <person name="Crous P.W."/>
            <person name="Fauchery L."/>
            <person name="Girlanda M."/>
            <person name="Hayes R.D."/>
            <person name="Keri Z."/>
            <person name="LaButti K."/>
            <person name="Lipzen A."/>
            <person name="Lombard V."/>
            <person name="Magnuson J."/>
            <person name="Maillard F."/>
            <person name="Murat C."/>
            <person name="Nolan M."/>
            <person name="Ohm R.A."/>
            <person name="Pangilinan J."/>
            <person name="Pereira M.F."/>
            <person name="Perotto S."/>
            <person name="Peter M."/>
            <person name="Pfister S."/>
            <person name="Riley R."/>
            <person name="Sitrit Y."/>
            <person name="Stielow J.B."/>
            <person name="Szollosi G."/>
            <person name="Zifcakova L."/>
            <person name="Stursova M."/>
            <person name="Spatafora J.W."/>
            <person name="Tedersoo L."/>
            <person name="Vaario L.M."/>
            <person name="Yamada A."/>
            <person name="Yan M."/>
            <person name="Wang P."/>
            <person name="Xu J."/>
            <person name="Bruns T."/>
            <person name="Baldrian P."/>
            <person name="Vilgalys R."/>
            <person name="Dunand C."/>
            <person name="Henrissat B."/>
            <person name="Grigoriev I.V."/>
            <person name="Hibbett D."/>
            <person name="Nagy L.G."/>
            <person name="Martin F.M."/>
        </authorList>
    </citation>
    <scope>NUCLEOTIDE SEQUENCE</scope>
    <source>
        <strain evidence="1">P2</strain>
    </source>
</reference>
<keyword evidence="1" id="KW-0645">Protease</keyword>
<dbReference type="EMBL" id="MU117965">
    <property type="protein sequence ID" value="KAF9653081.1"/>
    <property type="molecule type" value="Genomic_DNA"/>
</dbReference>
<proteinExistence type="predicted"/>
<comment type="caution">
    <text evidence="1">The sequence shown here is derived from an EMBL/GenBank/DDBJ whole genome shotgun (WGS) entry which is preliminary data.</text>
</comment>